<dbReference type="RefSeq" id="WP_218102025.1">
    <property type="nucleotide sequence ID" value="NZ_CAJVCE010000023.1"/>
</dbReference>
<evidence type="ECO:0000256" key="2">
    <source>
        <dbReference type="SAM" id="Phobius"/>
    </source>
</evidence>
<protein>
    <submittedName>
        <fullName evidence="3">Uncharacterized protein</fullName>
    </submittedName>
</protein>
<gene>
    <name evidence="3" type="ORF">PAECIP111802_05819</name>
</gene>
<comment type="caution">
    <text evidence="3">The sequence shown here is derived from an EMBL/GenBank/DDBJ whole genome shotgun (WGS) entry which is preliminary data.</text>
</comment>
<name>A0ABM8VQS3_9BACL</name>
<dbReference type="Proteomes" id="UP000730618">
    <property type="component" value="Unassembled WGS sequence"/>
</dbReference>
<accession>A0ABM8VQS3</accession>
<evidence type="ECO:0000256" key="1">
    <source>
        <dbReference type="SAM" id="MobiDB-lite"/>
    </source>
</evidence>
<keyword evidence="2" id="KW-0472">Membrane</keyword>
<reference evidence="3 4" key="1">
    <citation type="submission" date="2021-06" db="EMBL/GenBank/DDBJ databases">
        <authorList>
            <person name="Criscuolo A."/>
        </authorList>
    </citation>
    <scope>NUCLEOTIDE SEQUENCE [LARGE SCALE GENOMIC DNA]</scope>
    <source>
        <strain evidence="4">CIP 111802</strain>
    </source>
</reference>
<feature type="transmembrane region" description="Helical" evidence="2">
    <location>
        <begin position="6"/>
        <end position="26"/>
    </location>
</feature>
<evidence type="ECO:0000313" key="4">
    <source>
        <dbReference type="Proteomes" id="UP000730618"/>
    </source>
</evidence>
<proteinExistence type="predicted"/>
<keyword evidence="4" id="KW-1185">Reference proteome</keyword>
<organism evidence="3 4">
    <name type="scientific">Paenibacillus allorhizosphaerae</name>
    <dbReference type="NCBI Taxonomy" id="2849866"/>
    <lineage>
        <taxon>Bacteria</taxon>
        <taxon>Bacillati</taxon>
        <taxon>Bacillota</taxon>
        <taxon>Bacilli</taxon>
        <taxon>Bacillales</taxon>
        <taxon>Paenibacillaceae</taxon>
        <taxon>Paenibacillus</taxon>
    </lineage>
</organism>
<dbReference type="EMBL" id="CAJVCE010000023">
    <property type="protein sequence ID" value="CAG7654621.1"/>
    <property type="molecule type" value="Genomic_DNA"/>
</dbReference>
<evidence type="ECO:0000313" key="3">
    <source>
        <dbReference type="EMBL" id="CAG7654621.1"/>
    </source>
</evidence>
<feature type="region of interest" description="Disordered" evidence="1">
    <location>
        <begin position="35"/>
        <end position="56"/>
    </location>
</feature>
<keyword evidence="2" id="KW-0812">Transmembrane</keyword>
<sequence>MIRVDFQITVLSVILPHLSFVVNLFLGKQELQNRQCDNDQEENDDQRGRTSGPEIMKSHLLDPVDDHFRRSERTAIGQNVNRLEHLHRRNERVLLAPGGNSLPVGDSLRDRFTPWFSKTFSSWMNKNHLPSFDNISNVYCKYMPSVHYYFCTYIITCQLLF</sequence>
<keyword evidence="2" id="KW-1133">Transmembrane helix</keyword>